<dbReference type="InParanoid" id="A7T1P9"/>
<dbReference type="SUPFAM" id="SSF49899">
    <property type="entry name" value="Concanavalin A-like lectins/glucanases"/>
    <property type="match status" value="1"/>
</dbReference>
<dbReference type="PROSITE" id="PS50060">
    <property type="entry name" value="MAM_2"/>
    <property type="match status" value="1"/>
</dbReference>
<dbReference type="Proteomes" id="UP000001593">
    <property type="component" value="Unassembled WGS sequence"/>
</dbReference>
<dbReference type="HOGENOM" id="CLU_098682_0_1_1"/>
<evidence type="ECO:0000313" key="2">
    <source>
        <dbReference type="EMBL" id="EDO30119.1"/>
    </source>
</evidence>
<keyword evidence="3" id="KW-1185">Reference proteome</keyword>
<sequence>KLGTTNKRKNIYSGPDDCEFELGMCNWTQTVNGYQWIRKSFSTPSSNTGPSGDHSTGQGYYLYAEASNVAQGQKADLVSKAFLATSGRCVRFFYNMNGAAIGTLNVFVKDSVNGTETLIFTKSGNKGNSWIPGNGTITSSNKYKIVFQAIRGVNYRGDIAIDDVTFKEHAC</sequence>
<dbReference type="OMA" id="FEDSAIC"/>
<dbReference type="InterPro" id="IPR013320">
    <property type="entry name" value="ConA-like_dom_sf"/>
</dbReference>
<dbReference type="PRINTS" id="PR00020">
    <property type="entry name" value="MAMDOMAIN"/>
</dbReference>
<dbReference type="GO" id="GO:0016020">
    <property type="term" value="C:membrane"/>
    <property type="evidence" value="ECO:0007669"/>
    <property type="project" value="InterPro"/>
</dbReference>
<dbReference type="InterPro" id="IPR051560">
    <property type="entry name" value="MAM_domain-containing"/>
</dbReference>
<evidence type="ECO:0000259" key="1">
    <source>
        <dbReference type="PROSITE" id="PS50060"/>
    </source>
</evidence>
<feature type="non-terminal residue" evidence="2">
    <location>
        <position position="1"/>
    </location>
</feature>
<protein>
    <recommendedName>
        <fullName evidence="1">MAM domain-containing protein</fullName>
    </recommendedName>
</protein>
<dbReference type="PANTHER" id="PTHR23282">
    <property type="entry name" value="APICAL ENDOSOMAL GLYCOPROTEIN PRECURSOR"/>
    <property type="match status" value="1"/>
</dbReference>
<dbReference type="Pfam" id="PF00629">
    <property type="entry name" value="MAM"/>
    <property type="match status" value="1"/>
</dbReference>
<dbReference type="Gene3D" id="2.60.120.200">
    <property type="match status" value="1"/>
</dbReference>
<dbReference type="SMART" id="SM00137">
    <property type="entry name" value="MAM"/>
    <property type="match status" value="1"/>
</dbReference>
<dbReference type="InterPro" id="IPR000998">
    <property type="entry name" value="MAM_dom"/>
</dbReference>
<feature type="domain" description="MAM" evidence="1">
    <location>
        <begin position="16"/>
        <end position="171"/>
    </location>
</feature>
<dbReference type="PANTHER" id="PTHR23282:SF146">
    <property type="entry name" value="RT07201P-RELATED"/>
    <property type="match status" value="1"/>
</dbReference>
<dbReference type="AlphaFoldDB" id="A7T1P9"/>
<dbReference type="PROSITE" id="PS00740">
    <property type="entry name" value="MAM_1"/>
    <property type="match status" value="1"/>
</dbReference>
<feature type="non-terminal residue" evidence="2">
    <location>
        <position position="171"/>
    </location>
</feature>
<dbReference type="eggNOG" id="ENOG502QVDI">
    <property type="taxonomic scope" value="Eukaryota"/>
</dbReference>
<name>A7T1P9_NEMVE</name>
<gene>
    <name evidence="2" type="ORF">NEMVEDRAFT_v1g3315</name>
</gene>
<evidence type="ECO:0000313" key="3">
    <source>
        <dbReference type="Proteomes" id="UP000001593"/>
    </source>
</evidence>
<dbReference type="EMBL" id="DS470142">
    <property type="protein sequence ID" value="EDO30119.1"/>
    <property type="molecule type" value="Genomic_DNA"/>
</dbReference>
<organism evidence="2 3">
    <name type="scientific">Nematostella vectensis</name>
    <name type="common">Starlet sea anemone</name>
    <dbReference type="NCBI Taxonomy" id="45351"/>
    <lineage>
        <taxon>Eukaryota</taxon>
        <taxon>Metazoa</taxon>
        <taxon>Cnidaria</taxon>
        <taxon>Anthozoa</taxon>
        <taxon>Hexacorallia</taxon>
        <taxon>Actiniaria</taxon>
        <taxon>Edwardsiidae</taxon>
        <taxon>Nematostella</taxon>
    </lineage>
</organism>
<reference evidence="2 3" key="1">
    <citation type="journal article" date="2007" name="Science">
        <title>Sea anemone genome reveals ancestral eumetazoan gene repertoire and genomic organization.</title>
        <authorList>
            <person name="Putnam N.H."/>
            <person name="Srivastava M."/>
            <person name="Hellsten U."/>
            <person name="Dirks B."/>
            <person name="Chapman J."/>
            <person name="Salamov A."/>
            <person name="Terry A."/>
            <person name="Shapiro H."/>
            <person name="Lindquist E."/>
            <person name="Kapitonov V.V."/>
            <person name="Jurka J."/>
            <person name="Genikhovich G."/>
            <person name="Grigoriev I.V."/>
            <person name="Lucas S.M."/>
            <person name="Steele R.E."/>
            <person name="Finnerty J.R."/>
            <person name="Technau U."/>
            <person name="Martindale M.Q."/>
            <person name="Rokhsar D.S."/>
        </authorList>
    </citation>
    <scope>NUCLEOTIDE SEQUENCE [LARGE SCALE GENOMIC DNA]</scope>
    <source>
        <strain evidence="3">CH2 X CH6</strain>
    </source>
</reference>
<accession>A7T1P9</accession>
<proteinExistence type="predicted"/>
<dbReference type="CDD" id="cd06263">
    <property type="entry name" value="MAM"/>
    <property type="match status" value="1"/>
</dbReference>